<dbReference type="EMBL" id="QJKJ01002894">
    <property type="protein sequence ID" value="RDY00824.1"/>
    <property type="molecule type" value="Genomic_DNA"/>
</dbReference>
<comment type="caution">
    <text evidence="1">The sequence shown here is derived from an EMBL/GenBank/DDBJ whole genome shotgun (WGS) entry which is preliminary data.</text>
</comment>
<feature type="non-terminal residue" evidence="1">
    <location>
        <position position="1"/>
    </location>
</feature>
<proteinExistence type="predicted"/>
<dbReference type="Proteomes" id="UP000257109">
    <property type="component" value="Unassembled WGS sequence"/>
</dbReference>
<sequence length="66" mass="7183">MCDASNSTLGAVLGQRVDKQSHIISTWLQDYSFLSPCSIEISAEEAEREAKTDLVGAASSRIQPRN</sequence>
<organism evidence="1 2">
    <name type="scientific">Mucuna pruriens</name>
    <name type="common">Velvet bean</name>
    <name type="synonym">Dolichos pruriens</name>
    <dbReference type="NCBI Taxonomy" id="157652"/>
    <lineage>
        <taxon>Eukaryota</taxon>
        <taxon>Viridiplantae</taxon>
        <taxon>Streptophyta</taxon>
        <taxon>Embryophyta</taxon>
        <taxon>Tracheophyta</taxon>
        <taxon>Spermatophyta</taxon>
        <taxon>Magnoliopsida</taxon>
        <taxon>eudicotyledons</taxon>
        <taxon>Gunneridae</taxon>
        <taxon>Pentapetalae</taxon>
        <taxon>rosids</taxon>
        <taxon>fabids</taxon>
        <taxon>Fabales</taxon>
        <taxon>Fabaceae</taxon>
        <taxon>Papilionoideae</taxon>
        <taxon>50 kb inversion clade</taxon>
        <taxon>NPAAA clade</taxon>
        <taxon>indigoferoid/millettioid clade</taxon>
        <taxon>Phaseoleae</taxon>
        <taxon>Mucuna</taxon>
    </lineage>
</organism>
<protein>
    <recommendedName>
        <fullName evidence="3">Reverse transcriptase/retrotransposon-derived protein RNase H-like domain-containing protein</fullName>
    </recommendedName>
</protein>
<name>A0A371HDP1_MUCPR</name>
<evidence type="ECO:0008006" key="3">
    <source>
        <dbReference type="Google" id="ProtNLM"/>
    </source>
</evidence>
<accession>A0A371HDP1</accession>
<gene>
    <name evidence="1" type="ORF">CR513_15933</name>
</gene>
<evidence type="ECO:0000313" key="2">
    <source>
        <dbReference type="Proteomes" id="UP000257109"/>
    </source>
</evidence>
<dbReference type="AlphaFoldDB" id="A0A371HDP1"/>
<reference evidence="1" key="1">
    <citation type="submission" date="2018-05" db="EMBL/GenBank/DDBJ databases">
        <title>Draft genome of Mucuna pruriens seed.</title>
        <authorList>
            <person name="Nnadi N.E."/>
            <person name="Vos R."/>
            <person name="Hasami M.H."/>
            <person name="Devisetty U.K."/>
            <person name="Aguiy J.C."/>
        </authorList>
    </citation>
    <scope>NUCLEOTIDE SEQUENCE [LARGE SCALE GENOMIC DNA]</scope>
    <source>
        <strain evidence="1">JCA_2017</strain>
    </source>
</reference>
<keyword evidence="2" id="KW-1185">Reference proteome</keyword>
<evidence type="ECO:0000313" key="1">
    <source>
        <dbReference type="EMBL" id="RDY00824.1"/>
    </source>
</evidence>